<keyword evidence="2" id="KW-0812">Transmembrane</keyword>
<sequence length="160" mass="18731">MLRKKKRYFKLLELQEQGIKMLLMLMWLEYLLTPKRQELVLERFTSSGSIPSTYISMVMELAPKKRPLSKTKKMYALHGLRSVAVARQTVPENQQIKSSGGPWEFVGGLPLFDPPLHDSAYTIRRASDIGVNINDHWLISIYILLSLTSIFLMLYWFYYR</sequence>
<evidence type="ECO:0000256" key="2">
    <source>
        <dbReference type="SAM" id="Phobius"/>
    </source>
</evidence>
<keyword evidence="1" id="KW-0460">Magnesium</keyword>
<keyword evidence="4" id="KW-1185">Reference proteome</keyword>
<proteinExistence type="predicted"/>
<dbReference type="EMBL" id="JAAMPC010000012">
    <property type="protein sequence ID" value="KAG2275470.1"/>
    <property type="molecule type" value="Genomic_DNA"/>
</dbReference>
<dbReference type="InterPro" id="IPR023299">
    <property type="entry name" value="ATPase_P-typ_cyto_dom_N"/>
</dbReference>
<dbReference type="Proteomes" id="UP000886595">
    <property type="component" value="Unassembled WGS sequence"/>
</dbReference>
<keyword evidence="2" id="KW-0472">Membrane</keyword>
<comment type="caution">
    <text evidence="3">The sequence shown here is derived from an EMBL/GenBank/DDBJ whole genome shotgun (WGS) entry which is preliminary data.</text>
</comment>
<dbReference type="OrthoDB" id="2929958at2759"/>
<accession>A0A8X7QVN6</accession>
<organism evidence="3 4">
    <name type="scientific">Brassica carinata</name>
    <name type="common">Ethiopian mustard</name>
    <name type="synonym">Abyssinian cabbage</name>
    <dbReference type="NCBI Taxonomy" id="52824"/>
    <lineage>
        <taxon>Eukaryota</taxon>
        <taxon>Viridiplantae</taxon>
        <taxon>Streptophyta</taxon>
        <taxon>Embryophyta</taxon>
        <taxon>Tracheophyta</taxon>
        <taxon>Spermatophyta</taxon>
        <taxon>Magnoliopsida</taxon>
        <taxon>eudicotyledons</taxon>
        <taxon>Gunneridae</taxon>
        <taxon>Pentapetalae</taxon>
        <taxon>rosids</taxon>
        <taxon>malvids</taxon>
        <taxon>Brassicales</taxon>
        <taxon>Brassicaceae</taxon>
        <taxon>Brassiceae</taxon>
        <taxon>Brassica</taxon>
    </lineage>
</organism>
<evidence type="ECO:0000313" key="4">
    <source>
        <dbReference type="Proteomes" id="UP000886595"/>
    </source>
</evidence>
<protein>
    <submittedName>
        <fullName evidence="3">Uncharacterized protein</fullName>
    </submittedName>
</protein>
<dbReference type="GO" id="GO:0000166">
    <property type="term" value="F:nucleotide binding"/>
    <property type="evidence" value="ECO:0007669"/>
    <property type="project" value="InterPro"/>
</dbReference>
<evidence type="ECO:0000256" key="1">
    <source>
        <dbReference type="ARBA" id="ARBA00022842"/>
    </source>
</evidence>
<reference evidence="3 4" key="1">
    <citation type="submission" date="2020-02" db="EMBL/GenBank/DDBJ databases">
        <authorList>
            <person name="Ma Q."/>
            <person name="Huang Y."/>
            <person name="Song X."/>
            <person name="Pei D."/>
        </authorList>
    </citation>
    <scope>NUCLEOTIDE SEQUENCE [LARGE SCALE GENOMIC DNA]</scope>
    <source>
        <strain evidence="3">Sxm20200214</strain>
        <tissue evidence="3">Leaf</tissue>
    </source>
</reference>
<dbReference type="Gene3D" id="3.40.50.1000">
    <property type="entry name" value="HAD superfamily/HAD-like"/>
    <property type="match status" value="1"/>
</dbReference>
<gene>
    <name evidence="3" type="ORF">Bca52824_058025</name>
</gene>
<evidence type="ECO:0000313" key="3">
    <source>
        <dbReference type="EMBL" id="KAG2275470.1"/>
    </source>
</evidence>
<dbReference type="AlphaFoldDB" id="A0A8X7QVN6"/>
<dbReference type="InterPro" id="IPR023214">
    <property type="entry name" value="HAD_sf"/>
</dbReference>
<name>A0A8X7QVN6_BRACI</name>
<keyword evidence="2" id="KW-1133">Transmembrane helix</keyword>
<feature type="transmembrane region" description="Helical" evidence="2">
    <location>
        <begin position="137"/>
        <end position="158"/>
    </location>
</feature>
<dbReference type="PANTHER" id="PTHR42861">
    <property type="entry name" value="CALCIUM-TRANSPORTING ATPASE"/>
    <property type="match status" value="1"/>
</dbReference>
<dbReference type="Gene3D" id="3.40.1110.10">
    <property type="entry name" value="Calcium-transporting ATPase, cytoplasmic domain N"/>
    <property type="match status" value="1"/>
</dbReference>